<dbReference type="Gene3D" id="3.60.20.10">
    <property type="entry name" value="Glutamine Phosphoribosylpyrophosphate, subunit 1, domain 1"/>
    <property type="match status" value="1"/>
</dbReference>
<dbReference type="GO" id="GO:0005829">
    <property type="term" value="C:cytosol"/>
    <property type="evidence" value="ECO:0007669"/>
    <property type="project" value="TreeGrafter"/>
</dbReference>
<dbReference type="PANTHER" id="PTHR43284:SF1">
    <property type="entry name" value="ASPARAGINE SYNTHETASE"/>
    <property type="match status" value="1"/>
</dbReference>
<organism evidence="2">
    <name type="scientific">marine metagenome</name>
    <dbReference type="NCBI Taxonomy" id="408172"/>
    <lineage>
        <taxon>unclassified sequences</taxon>
        <taxon>metagenomes</taxon>
        <taxon>ecological metagenomes</taxon>
    </lineage>
</organism>
<evidence type="ECO:0000259" key="1">
    <source>
        <dbReference type="PROSITE" id="PS51278"/>
    </source>
</evidence>
<sequence>MVFTDGSQPSVDQVDRLASALKHRGPDGEGRLNVGAINLVHRRLAIIDLKTGDQPFEDGDGISLIANGEIYNYRELSKEIPDGLLSSKSDCELPLYLYKYHGLGFTEHLRGMYALAIYDLKMDLLVLARDPFGIKPLYYVENERYFAFASEPQALISA</sequence>
<dbReference type="PANTHER" id="PTHR43284">
    <property type="entry name" value="ASPARAGINE SYNTHETASE (GLUTAMINE-HYDROLYZING)"/>
    <property type="match status" value="1"/>
</dbReference>
<dbReference type="InterPro" id="IPR033738">
    <property type="entry name" value="AsnB_N"/>
</dbReference>
<feature type="non-terminal residue" evidence="2">
    <location>
        <position position="158"/>
    </location>
</feature>
<name>A0A382V3T9_9ZZZZ</name>
<dbReference type="CDD" id="cd00712">
    <property type="entry name" value="AsnB"/>
    <property type="match status" value="1"/>
</dbReference>
<protein>
    <recommendedName>
        <fullName evidence="1">Glutamine amidotransferase type-2 domain-containing protein</fullName>
    </recommendedName>
</protein>
<accession>A0A382V3T9</accession>
<dbReference type="InterPro" id="IPR051786">
    <property type="entry name" value="ASN_synthetase/amidase"/>
</dbReference>
<dbReference type="EMBL" id="UINC01148938">
    <property type="protein sequence ID" value="SVD41107.1"/>
    <property type="molecule type" value="Genomic_DNA"/>
</dbReference>
<dbReference type="Pfam" id="PF13537">
    <property type="entry name" value="GATase_7"/>
    <property type="match status" value="1"/>
</dbReference>
<dbReference type="InterPro" id="IPR029055">
    <property type="entry name" value="Ntn_hydrolases_N"/>
</dbReference>
<dbReference type="SUPFAM" id="SSF56235">
    <property type="entry name" value="N-terminal nucleophile aminohydrolases (Ntn hydrolases)"/>
    <property type="match status" value="1"/>
</dbReference>
<dbReference type="PROSITE" id="PS51278">
    <property type="entry name" value="GATASE_TYPE_2"/>
    <property type="match status" value="1"/>
</dbReference>
<feature type="domain" description="Glutamine amidotransferase type-2" evidence="1">
    <location>
        <begin position="1"/>
        <end position="158"/>
    </location>
</feature>
<dbReference type="InterPro" id="IPR017932">
    <property type="entry name" value="GATase_2_dom"/>
</dbReference>
<reference evidence="2" key="1">
    <citation type="submission" date="2018-05" db="EMBL/GenBank/DDBJ databases">
        <authorList>
            <person name="Lanie J.A."/>
            <person name="Ng W.-L."/>
            <person name="Kazmierczak K.M."/>
            <person name="Andrzejewski T.M."/>
            <person name="Davidsen T.M."/>
            <person name="Wayne K.J."/>
            <person name="Tettelin H."/>
            <person name="Glass J.I."/>
            <person name="Rusch D."/>
            <person name="Podicherti R."/>
            <person name="Tsui H.-C.T."/>
            <person name="Winkler M.E."/>
        </authorList>
    </citation>
    <scope>NUCLEOTIDE SEQUENCE</scope>
</reference>
<gene>
    <name evidence="2" type="ORF">METZ01_LOCUS393961</name>
</gene>
<evidence type="ECO:0000313" key="2">
    <source>
        <dbReference type="EMBL" id="SVD41107.1"/>
    </source>
</evidence>
<dbReference type="AlphaFoldDB" id="A0A382V3T9"/>
<proteinExistence type="predicted"/>